<evidence type="ECO:0000256" key="1">
    <source>
        <dbReference type="SAM" id="MobiDB-lite"/>
    </source>
</evidence>
<keyword evidence="4" id="KW-1185">Reference proteome</keyword>
<gene>
    <name evidence="3" type="ORF">OHB35_27420</name>
</gene>
<keyword evidence="2" id="KW-1133">Transmembrane helix</keyword>
<accession>A0ABZ1HDK7</accession>
<keyword evidence="2" id="KW-0812">Transmembrane</keyword>
<reference evidence="3 4" key="1">
    <citation type="submission" date="2022-10" db="EMBL/GenBank/DDBJ databases">
        <title>The complete genomes of actinobacterial strains from the NBC collection.</title>
        <authorList>
            <person name="Joergensen T.S."/>
            <person name="Alvarez Arevalo M."/>
            <person name="Sterndorff E.B."/>
            <person name="Faurdal D."/>
            <person name="Vuksanovic O."/>
            <person name="Mourched A.-S."/>
            <person name="Charusanti P."/>
            <person name="Shaw S."/>
            <person name="Blin K."/>
            <person name="Weber T."/>
        </authorList>
    </citation>
    <scope>NUCLEOTIDE SEQUENCE [LARGE SCALE GENOMIC DNA]</scope>
    <source>
        <strain evidence="3 4">NBC 01752</strain>
    </source>
</reference>
<sequence>MAGESGAGGRGNRSGNGNGSEDAYEFALVDALGRLSPDAEPPMPDLVPGATVRGRRIRRRRRIGVALSAVAAVAAVIVGGSVVIPSPVERAPAPPAAEPSVWYPSLGLLRSVVTAKSGTVEPADPKRPDGERRYFRWVDTSGRPSYLYVSVERSTTGQSLLPSGDVGCRDGVGRTLTTPWGGRLTKCHVVPRKEGDNLLEYYVSQQELPEPKSDASDDYAMGVAYVTSGGWTVQAIASESGENRRRGQEYSDSVRQTLYRLATDPRLFDAVKETGG</sequence>
<dbReference type="Proteomes" id="UP001340816">
    <property type="component" value="Chromosome"/>
</dbReference>
<proteinExistence type="predicted"/>
<feature type="transmembrane region" description="Helical" evidence="2">
    <location>
        <begin position="63"/>
        <end position="84"/>
    </location>
</feature>
<evidence type="ECO:0000313" key="4">
    <source>
        <dbReference type="Proteomes" id="UP001340816"/>
    </source>
</evidence>
<name>A0ABZ1HDK7_STRPH</name>
<evidence type="ECO:0000313" key="3">
    <source>
        <dbReference type="EMBL" id="WSD16677.1"/>
    </source>
</evidence>
<keyword evidence="2" id="KW-0472">Membrane</keyword>
<dbReference type="RefSeq" id="WP_326729557.1">
    <property type="nucleotide sequence ID" value="NZ_CP108134.1"/>
</dbReference>
<evidence type="ECO:0000256" key="2">
    <source>
        <dbReference type="SAM" id="Phobius"/>
    </source>
</evidence>
<feature type="region of interest" description="Disordered" evidence="1">
    <location>
        <begin position="1"/>
        <end position="21"/>
    </location>
</feature>
<protein>
    <recommendedName>
        <fullName evidence="5">Serine/threonine protein kinase</fullName>
    </recommendedName>
</protein>
<dbReference type="EMBL" id="CP109135">
    <property type="protein sequence ID" value="WSD16677.1"/>
    <property type="molecule type" value="Genomic_DNA"/>
</dbReference>
<feature type="compositionally biased region" description="Gly residues" evidence="1">
    <location>
        <begin position="1"/>
        <end position="18"/>
    </location>
</feature>
<evidence type="ECO:0008006" key="5">
    <source>
        <dbReference type="Google" id="ProtNLM"/>
    </source>
</evidence>
<organism evidence="3 4">
    <name type="scientific">Streptomyces phaeochromogenes</name>
    <dbReference type="NCBI Taxonomy" id="1923"/>
    <lineage>
        <taxon>Bacteria</taxon>
        <taxon>Bacillati</taxon>
        <taxon>Actinomycetota</taxon>
        <taxon>Actinomycetes</taxon>
        <taxon>Kitasatosporales</taxon>
        <taxon>Streptomycetaceae</taxon>
        <taxon>Streptomyces</taxon>
        <taxon>Streptomyces phaeochromogenes group</taxon>
    </lineage>
</organism>